<feature type="region of interest" description="Disordered" evidence="2">
    <location>
        <begin position="15"/>
        <end position="47"/>
    </location>
</feature>
<feature type="region of interest" description="Disordered" evidence="2">
    <location>
        <begin position="90"/>
        <end position="129"/>
    </location>
</feature>
<evidence type="ECO:0000313" key="4">
    <source>
        <dbReference type="Proteomes" id="UP001293254"/>
    </source>
</evidence>
<accession>A0AAE1YIK1</accession>
<dbReference type="AlphaFoldDB" id="A0AAE1YIK1"/>
<reference evidence="3" key="2">
    <citation type="journal article" date="2024" name="Plant">
        <title>Genomic evolution and insights into agronomic trait innovations of Sesamum species.</title>
        <authorList>
            <person name="Miao H."/>
            <person name="Wang L."/>
            <person name="Qu L."/>
            <person name="Liu H."/>
            <person name="Sun Y."/>
            <person name="Le M."/>
            <person name="Wang Q."/>
            <person name="Wei S."/>
            <person name="Zheng Y."/>
            <person name="Lin W."/>
            <person name="Duan Y."/>
            <person name="Cao H."/>
            <person name="Xiong S."/>
            <person name="Wang X."/>
            <person name="Wei L."/>
            <person name="Li C."/>
            <person name="Ma Q."/>
            <person name="Ju M."/>
            <person name="Zhao R."/>
            <person name="Li G."/>
            <person name="Mu C."/>
            <person name="Tian Q."/>
            <person name="Mei H."/>
            <person name="Zhang T."/>
            <person name="Gao T."/>
            <person name="Zhang H."/>
        </authorList>
    </citation>
    <scope>NUCLEOTIDE SEQUENCE</scope>
    <source>
        <strain evidence="3">3651</strain>
    </source>
</reference>
<dbReference type="EMBL" id="JACGWO010000003">
    <property type="protein sequence ID" value="KAK4430809.1"/>
    <property type="molecule type" value="Genomic_DNA"/>
</dbReference>
<evidence type="ECO:0000256" key="1">
    <source>
        <dbReference type="SAM" id="Coils"/>
    </source>
</evidence>
<feature type="compositionally biased region" description="Low complexity" evidence="2">
    <location>
        <begin position="35"/>
        <end position="47"/>
    </location>
</feature>
<dbReference type="Proteomes" id="UP001293254">
    <property type="component" value="Unassembled WGS sequence"/>
</dbReference>
<evidence type="ECO:0000313" key="3">
    <source>
        <dbReference type="EMBL" id="KAK4430809.1"/>
    </source>
</evidence>
<keyword evidence="4" id="KW-1185">Reference proteome</keyword>
<comment type="caution">
    <text evidence="3">The sequence shown here is derived from an EMBL/GenBank/DDBJ whole genome shotgun (WGS) entry which is preliminary data.</text>
</comment>
<proteinExistence type="predicted"/>
<protein>
    <submittedName>
        <fullName evidence="3">Uncharacterized protein</fullName>
    </submittedName>
</protein>
<feature type="coiled-coil region" evidence="1">
    <location>
        <begin position="213"/>
        <end position="268"/>
    </location>
</feature>
<feature type="compositionally biased region" description="Polar residues" evidence="2">
    <location>
        <begin position="15"/>
        <end position="31"/>
    </location>
</feature>
<gene>
    <name evidence="3" type="ORF">Salat_0842600</name>
</gene>
<sequence length="270" mass="29278">MNTRIAQLSRALCGGSTSVAGRSSEADTSATPYVPSQSSSELPSLSPTAVAVNGSPVVGALLIEGVEVAANAEEVAEEVVVEVAVDAGPSKKCRRKHKKRSKGSSKSSKCSRSRSERRAAKDAAEEKENTNHLKEMMVWWKHAREELKASSSTTTEMEGEKLIPDWAISTRSSVLRSLVGQDSWELYKACLLERDQVLFAQTAYTCVEEHIAHGVIESRVAELQKEISEAQQKEKDLLDAKAALEAKNADLKAQLHQAKEAAQEAIANSF</sequence>
<feature type="compositionally biased region" description="Basic and acidic residues" evidence="2">
    <location>
        <begin position="113"/>
        <end position="129"/>
    </location>
</feature>
<reference evidence="3" key="1">
    <citation type="submission" date="2020-06" db="EMBL/GenBank/DDBJ databases">
        <authorList>
            <person name="Li T."/>
            <person name="Hu X."/>
            <person name="Zhang T."/>
            <person name="Song X."/>
            <person name="Zhang H."/>
            <person name="Dai N."/>
            <person name="Sheng W."/>
            <person name="Hou X."/>
            <person name="Wei L."/>
        </authorList>
    </citation>
    <scope>NUCLEOTIDE SEQUENCE</scope>
    <source>
        <strain evidence="3">3651</strain>
        <tissue evidence="3">Leaf</tissue>
    </source>
</reference>
<evidence type="ECO:0000256" key="2">
    <source>
        <dbReference type="SAM" id="MobiDB-lite"/>
    </source>
</evidence>
<organism evidence="3 4">
    <name type="scientific">Sesamum alatum</name>
    <dbReference type="NCBI Taxonomy" id="300844"/>
    <lineage>
        <taxon>Eukaryota</taxon>
        <taxon>Viridiplantae</taxon>
        <taxon>Streptophyta</taxon>
        <taxon>Embryophyta</taxon>
        <taxon>Tracheophyta</taxon>
        <taxon>Spermatophyta</taxon>
        <taxon>Magnoliopsida</taxon>
        <taxon>eudicotyledons</taxon>
        <taxon>Gunneridae</taxon>
        <taxon>Pentapetalae</taxon>
        <taxon>asterids</taxon>
        <taxon>lamiids</taxon>
        <taxon>Lamiales</taxon>
        <taxon>Pedaliaceae</taxon>
        <taxon>Sesamum</taxon>
    </lineage>
</organism>
<feature type="compositionally biased region" description="Basic residues" evidence="2">
    <location>
        <begin position="91"/>
        <end position="103"/>
    </location>
</feature>
<keyword evidence="1" id="KW-0175">Coiled coil</keyword>
<name>A0AAE1YIK1_9LAMI</name>